<feature type="transmembrane region" description="Helical" evidence="3">
    <location>
        <begin position="140"/>
        <end position="159"/>
    </location>
</feature>
<dbReference type="InterPro" id="IPR002656">
    <property type="entry name" value="Acyl_transf_3_dom"/>
</dbReference>
<dbReference type="AlphaFoldDB" id="A0A417YRV2"/>
<dbReference type="OrthoDB" id="5446016at2"/>
<feature type="transmembrane region" description="Helical" evidence="3">
    <location>
        <begin position="53"/>
        <end position="74"/>
    </location>
</feature>
<keyword evidence="3" id="KW-1133">Transmembrane helix</keyword>
<evidence type="ECO:0000256" key="1">
    <source>
        <dbReference type="ARBA" id="ARBA00004370"/>
    </source>
</evidence>
<dbReference type="Proteomes" id="UP000284416">
    <property type="component" value="Unassembled WGS sequence"/>
</dbReference>
<keyword evidence="6" id="KW-1185">Reference proteome</keyword>
<evidence type="ECO:0000256" key="3">
    <source>
        <dbReference type="SAM" id="Phobius"/>
    </source>
</evidence>
<dbReference type="GO" id="GO:0016747">
    <property type="term" value="F:acyltransferase activity, transferring groups other than amino-acyl groups"/>
    <property type="evidence" value="ECO:0007669"/>
    <property type="project" value="InterPro"/>
</dbReference>
<protein>
    <recommendedName>
        <fullName evidence="4">Acyltransferase 3 domain-containing protein</fullName>
    </recommendedName>
</protein>
<name>A0A417YRV2_9BACI</name>
<feature type="domain" description="Acyltransferase 3" evidence="4">
    <location>
        <begin position="7"/>
        <end position="159"/>
    </location>
</feature>
<feature type="transmembrane region" description="Helical" evidence="3">
    <location>
        <begin position="12"/>
        <end position="33"/>
    </location>
</feature>
<keyword evidence="3" id="KW-0812">Transmembrane</keyword>
<keyword evidence="3" id="KW-0472">Membrane</keyword>
<dbReference type="EMBL" id="QWEG01000009">
    <property type="protein sequence ID" value="RHW38022.1"/>
    <property type="molecule type" value="Genomic_DNA"/>
</dbReference>
<proteinExistence type="inferred from homology"/>
<comment type="subcellular location">
    <subcellularLocation>
        <location evidence="1">Membrane</location>
    </subcellularLocation>
</comment>
<dbReference type="Pfam" id="PF01757">
    <property type="entry name" value="Acyl_transf_3"/>
    <property type="match status" value="1"/>
</dbReference>
<evidence type="ECO:0000259" key="4">
    <source>
        <dbReference type="Pfam" id="PF01757"/>
    </source>
</evidence>
<dbReference type="PANTHER" id="PTHR36927">
    <property type="entry name" value="BLR4337 PROTEIN"/>
    <property type="match status" value="1"/>
</dbReference>
<sequence length="180" mass="21281">MYLARKYDLDWQRVLATFAVFLYHILMFFNPWPWHVKNSETDSQMIVVSSLPIGIWIMPLFFIISGMTASISLQKRTKKHYVRERLSRLGIPLLFGVIILTPPQVYLEWISHGQFTGSFLEFLEGYLNGPYLEIGGKGNFAFFGLHLWYLFVLLLLSFLKWDNRLKLYSNPRLWYSLCSR</sequence>
<evidence type="ECO:0000313" key="5">
    <source>
        <dbReference type="EMBL" id="RHW38022.1"/>
    </source>
</evidence>
<gene>
    <name evidence="5" type="ORF">D1B31_14665</name>
</gene>
<reference evidence="5 6" key="1">
    <citation type="journal article" date="2017" name="Int. J. Syst. Evol. Microbiol.">
        <title>Bacillus notoginsengisoli sp. nov., a novel bacterium isolated from the rhizosphere of Panax notoginseng.</title>
        <authorList>
            <person name="Zhang M.Y."/>
            <person name="Cheng J."/>
            <person name="Cai Y."/>
            <person name="Zhang T.Y."/>
            <person name="Wu Y.Y."/>
            <person name="Manikprabhu D."/>
            <person name="Li W.J."/>
            <person name="Zhang Y.X."/>
        </authorList>
    </citation>
    <scope>NUCLEOTIDE SEQUENCE [LARGE SCALE GENOMIC DNA]</scope>
    <source>
        <strain evidence="5 6">JCM 30743</strain>
    </source>
</reference>
<comment type="similarity">
    <text evidence="2">Belongs to the acyltransferase 3 family.</text>
</comment>
<organism evidence="5 6">
    <name type="scientific">Neobacillus notoginsengisoli</name>
    <dbReference type="NCBI Taxonomy" id="1578198"/>
    <lineage>
        <taxon>Bacteria</taxon>
        <taxon>Bacillati</taxon>
        <taxon>Bacillota</taxon>
        <taxon>Bacilli</taxon>
        <taxon>Bacillales</taxon>
        <taxon>Bacillaceae</taxon>
        <taxon>Neobacillus</taxon>
    </lineage>
</organism>
<dbReference type="InterPro" id="IPR050623">
    <property type="entry name" value="Glucan_succinyl_AcylTrfase"/>
</dbReference>
<comment type="caution">
    <text evidence="5">The sequence shown here is derived from an EMBL/GenBank/DDBJ whole genome shotgun (WGS) entry which is preliminary data.</text>
</comment>
<evidence type="ECO:0000313" key="6">
    <source>
        <dbReference type="Proteomes" id="UP000284416"/>
    </source>
</evidence>
<accession>A0A417YRV2</accession>
<feature type="transmembrane region" description="Helical" evidence="3">
    <location>
        <begin position="86"/>
        <end position="106"/>
    </location>
</feature>
<dbReference type="PANTHER" id="PTHR36927:SF3">
    <property type="entry name" value="GLUCANS BIOSYNTHESIS PROTEIN C"/>
    <property type="match status" value="1"/>
</dbReference>
<evidence type="ECO:0000256" key="2">
    <source>
        <dbReference type="ARBA" id="ARBA00007400"/>
    </source>
</evidence>